<accession>A0A4S2MWU3</accession>
<protein>
    <recommendedName>
        <fullName evidence="2">DUF7909 domain-containing protein</fullName>
    </recommendedName>
</protein>
<gene>
    <name evidence="3" type="ORF">EX30DRAFT_349007</name>
</gene>
<dbReference type="EMBL" id="ML220121">
    <property type="protein sequence ID" value="TGZ81139.1"/>
    <property type="molecule type" value="Genomic_DNA"/>
</dbReference>
<name>A0A4S2MWU3_9PEZI</name>
<evidence type="ECO:0000256" key="1">
    <source>
        <dbReference type="SAM" id="SignalP"/>
    </source>
</evidence>
<sequence length="186" mass="20074">MRSFQILGIFAALTAPILGSPTPSGPCTPSLLPISDIPQNFYVRVVIPGNEDLTNRMMNFQPSGGSDQHPYLDPAGHFTGTNTLVSNVITNTAISTGATIRLCLGGNPDSKDGTTKLFFTKRNTDPRAIFDVWGGCGENNYEFKLRDGAVVCVRKASGNKWEFRYTPAGNTKDADCIKAKIVPVFA</sequence>
<organism evidence="3 4">
    <name type="scientific">Ascodesmis nigricans</name>
    <dbReference type="NCBI Taxonomy" id="341454"/>
    <lineage>
        <taxon>Eukaryota</taxon>
        <taxon>Fungi</taxon>
        <taxon>Dikarya</taxon>
        <taxon>Ascomycota</taxon>
        <taxon>Pezizomycotina</taxon>
        <taxon>Pezizomycetes</taxon>
        <taxon>Pezizales</taxon>
        <taxon>Ascodesmidaceae</taxon>
        <taxon>Ascodesmis</taxon>
    </lineage>
</organism>
<dbReference type="InParanoid" id="A0A4S2MWU3"/>
<keyword evidence="1" id="KW-0732">Signal</keyword>
<reference evidence="3 4" key="1">
    <citation type="submission" date="2019-04" db="EMBL/GenBank/DDBJ databases">
        <title>Comparative genomics and transcriptomics to analyze fruiting body development in filamentous ascomycetes.</title>
        <authorList>
            <consortium name="DOE Joint Genome Institute"/>
            <person name="Lutkenhaus R."/>
            <person name="Traeger S."/>
            <person name="Breuer J."/>
            <person name="Kuo A."/>
            <person name="Lipzen A."/>
            <person name="Pangilinan J."/>
            <person name="Dilworth D."/>
            <person name="Sandor L."/>
            <person name="Poggeler S."/>
            <person name="Barry K."/>
            <person name="Grigoriev I.V."/>
            <person name="Nowrousian M."/>
        </authorList>
    </citation>
    <scope>NUCLEOTIDE SEQUENCE [LARGE SCALE GENOMIC DNA]</scope>
    <source>
        <strain evidence="3 4">CBS 389.68</strain>
    </source>
</reference>
<dbReference type="Pfam" id="PF25486">
    <property type="entry name" value="DUF7909"/>
    <property type="match status" value="1"/>
</dbReference>
<proteinExistence type="predicted"/>
<keyword evidence="4" id="KW-1185">Reference proteome</keyword>
<dbReference type="AlphaFoldDB" id="A0A4S2MWU3"/>
<dbReference type="STRING" id="341454.A0A4S2MWU3"/>
<dbReference type="OrthoDB" id="2019572at2759"/>
<feature type="signal peptide" evidence="1">
    <location>
        <begin position="1"/>
        <end position="19"/>
    </location>
</feature>
<evidence type="ECO:0000313" key="3">
    <source>
        <dbReference type="EMBL" id="TGZ81139.1"/>
    </source>
</evidence>
<feature type="domain" description="DUF7909" evidence="2">
    <location>
        <begin position="28"/>
        <end position="185"/>
    </location>
</feature>
<dbReference type="Proteomes" id="UP000298138">
    <property type="component" value="Unassembled WGS sequence"/>
</dbReference>
<evidence type="ECO:0000313" key="4">
    <source>
        <dbReference type="Proteomes" id="UP000298138"/>
    </source>
</evidence>
<feature type="chain" id="PRO_5020678069" description="DUF7909 domain-containing protein" evidence="1">
    <location>
        <begin position="20"/>
        <end position="186"/>
    </location>
</feature>
<dbReference type="InterPro" id="IPR057231">
    <property type="entry name" value="DUF7909"/>
</dbReference>
<evidence type="ECO:0000259" key="2">
    <source>
        <dbReference type="Pfam" id="PF25486"/>
    </source>
</evidence>